<dbReference type="InterPro" id="IPR013149">
    <property type="entry name" value="ADH-like_C"/>
</dbReference>
<evidence type="ECO:0000259" key="8">
    <source>
        <dbReference type="SMART" id="SM00829"/>
    </source>
</evidence>
<evidence type="ECO:0000256" key="4">
    <source>
        <dbReference type="ARBA" id="ARBA00022833"/>
    </source>
</evidence>
<dbReference type="AlphaFoldDB" id="I0I2B4"/>
<evidence type="ECO:0000256" key="6">
    <source>
        <dbReference type="RuleBase" id="RU361277"/>
    </source>
</evidence>
<dbReference type="GO" id="GO:0016491">
    <property type="term" value="F:oxidoreductase activity"/>
    <property type="evidence" value="ECO:0007669"/>
    <property type="project" value="UniProtKB-KW"/>
</dbReference>
<dbReference type="GO" id="GO:0008270">
    <property type="term" value="F:zinc ion binding"/>
    <property type="evidence" value="ECO:0007669"/>
    <property type="project" value="InterPro"/>
</dbReference>
<keyword evidence="4 6" id="KW-0862">Zinc</keyword>
<name>I0I2B4_CALAS</name>
<dbReference type="PANTHER" id="PTHR43161">
    <property type="entry name" value="SORBITOL DEHYDROGENASE"/>
    <property type="match status" value="1"/>
</dbReference>
<dbReference type="InterPro" id="IPR036291">
    <property type="entry name" value="NAD(P)-bd_dom_sf"/>
</dbReference>
<dbReference type="Proteomes" id="UP000007880">
    <property type="component" value="Chromosome"/>
</dbReference>
<dbReference type="Pfam" id="PF00107">
    <property type="entry name" value="ADH_zinc_N"/>
    <property type="match status" value="1"/>
</dbReference>
<protein>
    <submittedName>
        <fullName evidence="9">Sorbitol dehydrogenase</fullName>
    </submittedName>
</protein>
<dbReference type="Gene3D" id="3.40.50.720">
    <property type="entry name" value="NAD(P)-binding Rossmann-like Domain"/>
    <property type="match status" value="1"/>
</dbReference>
<comment type="cofactor">
    <cofactor evidence="1 6">
        <name>Zn(2+)</name>
        <dbReference type="ChEBI" id="CHEBI:29105"/>
    </cofactor>
</comment>
<dbReference type="Gene3D" id="3.90.180.10">
    <property type="entry name" value="Medium-chain alcohol dehydrogenases, catalytic domain"/>
    <property type="match status" value="1"/>
</dbReference>
<feature type="region of interest" description="Disordered" evidence="7">
    <location>
        <begin position="1"/>
        <end position="25"/>
    </location>
</feature>
<dbReference type="PROSITE" id="PS00059">
    <property type="entry name" value="ADH_ZINC"/>
    <property type="match status" value="1"/>
</dbReference>
<dbReference type="Pfam" id="PF08240">
    <property type="entry name" value="ADH_N"/>
    <property type="match status" value="1"/>
</dbReference>
<dbReference type="EMBL" id="AP012337">
    <property type="protein sequence ID" value="BAL99401.1"/>
    <property type="molecule type" value="Genomic_DNA"/>
</dbReference>
<dbReference type="SUPFAM" id="SSF51735">
    <property type="entry name" value="NAD(P)-binding Rossmann-fold domains"/>
    <property type="match status" value="1"/>
</dbReference>
<reference evidence="9 10" key="1">
    <citation type="submission" date="2012-02" db="EMBL/GenBank/DDBJ databases">
        <title>Complete genome sequence of Caldilinea aerophila DSM 14535 (= NBRC 102666).</title>
        <authorList>
            <person name="Oguchi A."/>
            <person name="Hosoyama A."/>
            <person name="Sekine M."/>
            <person name="Fukai R."/>
            <person name="Kato Y."/>
            <person name="Nakamura S."/>
            <person name="Hanada S."/>
            <person name="Yamazaki S."/>
            <person name="Fujita N."/>
        </authorList>
    </citation>
    <scope>NUCLEOTIDE SEQUENCE [LARGE SCALE GENOMIC DNA]</scope>
    <source>
        <strain evidence="10">DSM 14535 / JCM 11387 / NBRC 104270 / STL-6-O1</strain>
    </source>
</reference>
<dbReference type="eggNOG" id="COG1063">
    <property type="taxonomic scope" value="Bacteria"/>
</dbReference>
<evidence type="ECO:0000313" key="9">
    <source>
        <dbReference type="EMBL" id="BAL99401.1"/>
    </source>
</evidence>
<dbReference type="SUPFAM" id="SSF50129">
    <property type="entry name" value="GroES-like"/>
    <property type="match status" value="1"/>
</dbReference>
<evidence type="ECO:0000256" key="2">
    <source>
        <dbReference type="ARBA" id="ARBA00008072"/>
    </source>
</evidence>
<gene>
    <name evidence="9" type="primary">gutB</name>
    <name evidence="9" type="ordered locus">CLDAP_13620</name>
</gene>
<dbReference type="PANTHER" id="PTHR43161:SF9">
    <property type="entry name" value="SORBITOL DEHYDROGENASE"/>
    <property type="match status" value="1"/>
</dbReference>
<evidence type="ECO:0000256" key="5">
    <source>
        <dbReference type="ARBA" id="ARBA00023002"/>
    </source>
</evidence>
<sequence length="352" mass="37994">MLAVRLHGPRDLRVERVPKPDPPGPGQVLLRVTAVGVCGSDLHTYQDARIGDTVVETPLILGHEFAGVVEAVGPESYDGNFQPLRPGTRVAVDPAQPCGRCEMCEQGHPNLCHRLHFCGTYPDPGSLSEYMVMPAHSCFPIPDAMDDASAALLEPLGIAIHAVDLAKVRVADSAVILGAGPIGLYILQVARLAGADPVYVVDQFPWRLALAARYGGVPINFKEVDPVAAIREATAGRGVDIAIEAAWADHSIQWAAEMARLGGRLVLVGIPGPDKLEMKHSTARRKGLTIRLSRRMKHVYPRAIKLWASGVVDLTGIVSHRFSLERTPEAYALNEQYADNVVKIVIDIAQST</sequence>
<dbReference type="InterPro" id="IPR020843">
    <property type="entry name" value="ER"/>
</dbReference>
<proteinExistence type="inferred from homology"/>
<dbReference type="RefSeq" id="WP_014432641.1">
    <property type="nucleotide sequence ID" value="NC_017079.1"/>
</dbReference>
<evidence type="ECO:0000256" key="3">
    <source>
        <dbReference type="ARBA" id="ARBA00022723"/>
    </source>
</evidence>
<dbReference type="InterPro" id="IPR002328">
    <property type="entry name" value="ADH_Zn_CS"/>
</dbReference>
<comment type="similarity">
    <text evidence="2 6">Belongs to the zinc-containing alcohol dehydrogenase family.</text>
</comment>
<keyword evidence="5" id="KW-0560">Oxidoreductase</keyword>
<dbReference type="STRING" id="926550.CLDAP_13620"/>
<feature type="domain" description="Enoyl reductase (ER)" evidence="8">
    <location>
        <begin position="8"/>
        <end position="346"/>
    </location>
</feature>
<evidence type="ECO:0000256" key="7">
    <source>
        <dbReference type="SAM" id="MobiDB-lite"/>
    </source>
</evidence>
<dbReference type="OrthoDB" id="9765861at2"/>
<keyword evidence="3 6" id="KW-0479">Metal-binding</keyword>
<dbReference type="HOGENOM" id="CLU_026673_11_5_0"/>
<dbReference type="SMART" id="SM00829">
    <property type="entry name" value="PKS_ER"/>
    <property type="match status" value="1"/>
</dbReference>
<dbReference type="InterPro" id="IPR011032">
    <property type="entry name" value="GroES-like_sf"/>
</dbReference>
<feature type="compositionally biased region" description="Basic and acidic residues" evidence="7">
    <location>
        <begin position="8"/>
        <end position="19"/>
    </location>
</feature>
<accession>I0I2B4</accession>
<dbReference type="InterPro" id="IPR013154">
    <property type="entry name" value="ADH-like_N"/>
</dbReference>
<dbReference type="KEGG" id="cap:CLDAP_13620"/>
<evidence type="ECO:0000256" key="1">
    <source>
        <dbReference type="ARBA" id="ARBA00001947"/>
    </source>
</evidence>
<organism evidence="9 10">
    <name type="scientific">Caldilinea aerophila (strain DSM 14535 / JCM 11387 / NBRC 104270 / STL-6-O1)</name>
    <dbReference type="NCBI Taxonomy" id="926550"/>
    <lineage>
        <taxon>Bacteria</taxon>
        <taxon>Bacillati</taxon>
        <taxon>Chloroflexota</taxon>
        <taxon>Caldilineae</taxon>
        <taxon>Caldilineales</taxon>
        <taxon>Caldilineaceae</taxon>
        <taxon>Caldilinea</taxon>
    </lineage>
</organism>
<keyword evidence="10" id="KW-1185">Reference proteome</keyword>
<evidence type="ECO:0000313" key="10">
    <source>
        <dbReference type="Proteomes" id="UP000007880"/>
    </source>
</evidence>